<dbReference type="Proteomes" id="UP001199528">
    <property type="component" value="Chromosome"/>
</dbReference>
<dbReference type="RefSeq" id="WP_227556471.1">
    <property type="nucleotide sequence ID" value="NZ_CP085083.1"/>
</dbReference>
<organism evidence="1 2">
    <name type="scientific">Acinetobacter vivianii</name>
    <dbReference type="NCBI Taxonomy" id="1776742"/>
    <lineage>
        <taxon>Bacteria</taxon>
        <taxon>Pseudomonadati</taxon>
        <taxon>Pseudomonadota</taxon>
        <taxon>Gammaproteobacteria</taxon>
        <taxon>Moraxellales</taxon>
        <taxon>Moraxellaceae</taxon>
        <taxon>Acinetobacter</taxon>
    </lineage>
</organism>
<evidence type="ECO:0000313" key="1">
    <source>
        <dbReference type="EMBL" id="WDZ49967.1"/>
    </source>
</evidence>
<dbReference type="AlphaFoldDB" id="A0AAJ6NGJ5"/>
<reference evidence="1" key="2">
    <citation type="submission" date="2023-02" db="EMBL/GenBank/DDBJ databases">
        <authorList>
            <person name="Huang Y."/>
            <person name="Zhang Y."/>
            <person name="Zhang T."/>
            <person name="Wang J."/>
        </authorList>
    </citation>
    <scope>NUCLEOTIDE SEQUENCE</scope>
    <source>
        <strain evidence="1">KJ-1</strain>
    </source>
</reference>
<gene>
    <name evidence="1" type="ORF">LF296_11570</name>
</gene>
<evidence type="ECO:0000313" key="2">
    <source>
        <dbReference type="Proteomes" id="UP001199528"/>
    </source>
</evidence>
<reference evidence="1" key="1">
    <citation type="journal article" date="2022" name="Front Environ Sci">
        <title>Complete genome sequence analysis of a novel alkane-degrading bacterial strain, Acinetobacter vivianii KJ-1, and its diesel degradation ability.</title>
        <authorList>
            <person name="Zhang Y."/>
            <person name="Song F."/>
            <person name="Wang J."/>
            <person name="Zhao Q."/>
            <person name="Zheng L."/>
            <person name="Wang Z."/>
            <person name="Zhang X."/>
            <person name="Gao Y."/>
            <person name="Chen G."/>
            <person name="Huang Y."/>
        </authorList>
    </citation>
    <scope>NUCLEOTIDE SEQUENCE</scope>
    <source>
        <strain evidence="1">KJ-1</strain>
    </source>
</reference>
<accession>A0AAJ6NGJ5</accession>
<name>A0AAJ6NGJ5_9GAMM</name>
<dbReference type="EMBL" id="CP085083">
    <property type="protein sequence ID" value="WDZ49967.1"/>
    <property type="molecule type" value="Genomic_DNA"/>
</dbReference>
<proteinExistence type="predicted"/>
<dbReference type="KEGG" id="aviv:LF296_11570"/>
<sequence length="122" mass="14128">MSFTLWLQELDTEIETRTEIRITVDSEVQPSYISEFDGGIVKIESNGYLSNCDDADLTADFRLKLQITNSEKYLDIFIPTLEEINESTKQLQVVERKIQKGMKVKVYRSKLGFSYLAEVKSY</sequence>
<protein>
    <submittedName>
        <fullName evidence="1">Uncharacterized protein</fullName>
    </submittedName>
</protein>